<dbReference type="InterPro" id="IPR013785">
    <property type="entry name" value="Aldolase_TIM"/>
</dbReference>
<evidence type="ECO:0000256" key="4">
    <source>
        <dbReference type="ARBA" id="ARBA00009667"/>
    </source>
</evidence>
<evidence type="ECO:0000313" key="12">
    <source>
        <dbReference type="EMBL" id="APF18737.1"/>
    </source>
</evidence>
<dbReference type="EC" id="5.3.1.16" evidence="9 11"/>
<dbReference type="FunFam" id="3.20.20.70:FF:000009">
    <property type="entry name" value="1-(5-phosphoribosyl)-5-[(5-phosphoribosylamino)methylideneamino] imidazole-4-carboxamide isomerase"/>
    <property type="match status" value="1"/>
</dbReference>
<evidence type="ECO:0000256" key="1">
    <source>
        <dbReference type="ARBA" id="ARBA00000901"/>
    </source>
</evidence>
<dbReference type="InterPro" id="IPR006062">
    <property type="entry name" value="His_biosynth"/>
</dbReference>
<dbReference type="Gene3D" id="3.20.20.70">
    <property type="entry name" value="Aldolase class I"/>
    <property type="match status" value="1"/>
</dbReference>
<dbReference type="EMBL" id="CP018099">
    <property type="protein sequence ID" value="APF18737.1"/>
    <property type="molecule type" value="Genomic_DNA"/>
</dbReference>
<evidence type="ECO:0000256" key="6">
    <source>
        <dbReference type="ARBA" id="ARBA00022605"/>
    </source>
</evidence>
<name>A0A1J1C8Z6_CALAY</name>
<comment type="pathway">
    <text evidence="3 9 11">Amino-acid biosynthesis; L-histidine biosynthesis; L-histidine from 5-phospho-alpha-D-ribose 1-diphosphate: step 4/9.</text>
</comment>
<dbReference type="KEGG" id="caby:Cabys_1988"/>
<sequence length="247" mass="27498">MQMNMKQKMQLIPAIDLIDGQCVRLTRGAYDSKTVYSRDPLEQAKIFAGAGFKRLHLVDLDGARLGRVINLKVLEKIKQNTSLVVDFGGGVRTTYDVQQVFDAGADFLTAGSIAAKNSALVENWMQKFGGERIILGADVKGERIAIHGWQEEASWTIYDLIAFYLPRGVKTVICTDVDRDGMLQGPNVELYHQLRKRFPELKIIASGGVKDVDDFAALQQAGVNGVIFGKAYYEGFIQLEELKDYLC</sequence>
<feature type="active site" description="Proton acceptor" evidence="9">
    <location>
        <position position="16"/>
    </location>
</feature>
<reference evidence="12 13" key="1">
    <citation type="submission" date="2016-11" db="EMBL/GenBank/DDBJ databases">
        <title>Genomic analysis of Caldithrix abyssi and proposal of a novel bacterial phylum Caldithrichaeota.</title>
        <authorList>
            <person name="Kublanov I."/>
            <person name="Sigalova O."/>
            <person name="Gavrilov S."/>
            <person name="Lebedinsky A."/>
            <person name="Ivanova N."/>
            <person name="Daum C."/>
            <person name="Reddy T."/>
            <person name="Klenk H.P."/>
            <person name="Goker M."/>
            <person name="Reva O."/>
            <person name="Miroshnichenko M."/>
            <person name="Kyprides N."/>
            <person name="Woyke T."/>
            <person name="Gelfand M."/>
        </authorList>
    </citation>
    <scope>NUCLEOTIDE SEQUENCE [LARGE SCALE GENOMIC DNA]</scope>
    <source>
        <strain evidence="12 13">LF13</strain>
    </source>
</reference>
<evidence type="ECO:0000256" key="9">
    <source>
        <dbReference type="HAMAP-Rule" id="MF_01014"/>
    </source>
</evidence>
<dbReference type="HAMAP" id="MF_01014">
    <property type="entry name" value="HisA"/>
    <property type="match status" value="1"/>
</dbReference>
<keyword evidence="5 9" id="KW-0963">Cytoplasm</keyword>
<dbReference type="GO" id="GO:0003949">
    <property type="term" value="F:1-(5-phosphoribosyl)-5-[(5-phosphoribosylamino)methylideneamino]imidazole-4-carboxamide isomerase activity"/>
    <property type="evidence" value="ECO:0007669"/>
    <property type="project" value="UniProtKB-UniRule"/>
</dbReference>
<dbReference type="Proteomes" id="UP000183868">
    <property type="component" value="Chromosome"/>
</dbReference>
<evidence type="ECO:0000256" key="7">
    <source>
        <dbReference type="ARBA" id="ARBA00023102"/>
    </source>
</evidence>
<gene>
    <name evidence="9 12" type="primary">hisA</name>
    <name evidence="12" type="ORF">Cabys_1988</name>
</gene>
<dbReference type="InterPro" id="IPR011060">
    <property type="entry name" value="RibuloseP-bd_barrel"/>
</dbReference>
<dbReference type="SUPFAM" id="SSF51366">
    <property type="entry name" value="Ribulose-phoshate binding barrel"/>
    <property type="match status" value="1"/>
</dbReference>
<keyword evidence="6 9" id="KW-0028">Amino-acid biosynthesis</keyword>
<dbReference type="PANTHER" id="PTHR43090">
    <property type="entry name" value="1-(5-PHOSPHORIBOSYL)-5-[(5-PHOSPHORIBOSYLAMINO)METHYLIDENEAMINO] IMIDAZOLE-4-CARBOXAMIDE ISOMERASE"/>
    <property type="match status" value="1"/>
</dbReference>
<dbReference type="InterPro" id="IPR023016">
    <property type="entry name" value="HisA/PriA"/>
</dbReference>
<feature type="active site" description="Proton donor" evidence="9">
    <location>
        <position position="138"/>
    </location>
</feature>
<evidence type="ECO:0000256" key="8">
    <source>
        <dbReference type="ARBA" id="ARBA00023235"/>
    </source>
</evidence>
<dbReference type="Pfam" id="PF00977">
    <property type="entry name" value="His_biosynth"/>
    <property type="match status" value="1"/>
</dbReference>
<keyword evidence="8 9" id="KW-0413">Isomerase</keyword>
<dbReference type="CDD" id="cd04732">
    <property type="entry name" value="HisA"/>
    <property type="match status" value="1"/>
</dbReference>
<comment type="subcellular location">
    <subcellularLocation>
        <location evidence="2 9 11">Cytoplasm</location>
    </subcellularLocation>
</comment>
<dbReference type="InterPro" id="IPR006063">
    <property type="entry name" value="HisA_bact_arch"/>
</dbReference>
<dbReference type="AlphaFoldDB" id="A0A1J1C8Z6"/>
<dbReference type="NCBIfam" id="TIGR00007">
    <property type="entry name" value="1-(5-phosphoribosyl)-5-[(5-phosphoribosylamino)methylideneamino]imidazole-4-carboxamide isomerase"/>
    <property type="match status" value="1"/>
</dbReference>
<evidence type="ECO:0000256" key="11">
    <source>
        <dbReference type="RuleBase" id="RU003658"/>
    </source>
</evidence>
<evidence type="ECO:0000256" key="3">
    <source>
        <dbReference type="ARBA" id="ARBA00005133"/>
    </source>
</evidence>
<dbReference type="InterPro" id="IPR044524">
    <property type="entry name" value="Isoase_HisA-like"/>
</dbReference>
<evidence type="ECO:0000313" key="13">
    <source>
        <dbReference type="Proteomes" id="UP000183868"/>
    </source>
</evidence>
<comment type="similarity">
    <text evidence="4 9 10">Belongs to the HisA/HisF family.</text>
</comment>
<dbReference type="GO" id="GO:0000162">
    <property type="term" value="P:L-tryptophan biosynthetic process"/>
    <property type="evidence" value="ECO:0007669"/>
    <property type="project" value="TreeGrafter"/>
</dbReference>
<accession>A0A1J1C8Z6</accession>
<dbReference type="GO" id="GO:0000105">
    <property type="term" value="P:L-histidine biosynthetic process"/>
    <property type="evidence" value="ECO:0007669"/>
    <property type="project" value="UniProtKB-UniRule"/>
</dbReference>
<dbReference type="GO" id="GO:0005737">
    <property type="term" value="C:cytoplasm"/>
    <property type="evidence" value="ECO:0007669"/>
    <property type="project" value="UniProtKB-SubCell"/>
</dbReference>
<keyword evidence="7 9" id="KW-0368">Histidine biosynthesis</keyword>
<comment type="catalytic activity">
    <reaction evidence="1 9 11">
        <text>1-(5-phospho-beta-D-ribosyl)-5-[(5-phospho-beta-D-ribosylamino)methylideneamino]imidazole-4-carboxamide = 5-[(5-phospho-1-deoxy-D-ribulos-1-ylimino)methylamino]-1-(5-phospho-beta-D-ribosyl)imidazole-4-carboxamide</text>
        <dbReference type="Rhea" id="RHEA:15469"/>
        <dbReference type="ChEBI" id="CHEBI:58435"/>
        <dbReference type="ChEBI" id="CHEBI:58525"/>
        <dbReference type="EC" id="5.3.1.16"/>
    </reaction>
</comment>
<proteinExistence type="inferred from homology"/>
<evidence type="ECO:0000256" key="5">
    <source>
        <dbReference type="ARBA" id="ARBA00022490"/>
    </source>
</evidence>
<evidence type="ECO:0000256" key="10">
    <source>
        <dbReference type="RuleBase" id="RU003657"/>
    </source>
</evidence>
<dbReference type="UniPathway" id="UPA00031">
    <property type="reaction ID" value="UER00009"/>
</dbReference>
<protein>
    <recommendedName>
        <fullName evidence="9 11">1-(5-phosphoribosyl)-5-[(5-phosphoribosylamino)methylideneamino] imidazole-4-carboxamide isomerase</fullName>
        <ecNumber evidence="9 11">5.3.1.16</ecNumber>
    </recommendedName>
    <alternativeName>
        <fullName evidence="9">Phosphoribosylformimino-5-aminoimidazole carboxamide ribotide isomerase</fullName>
    </alternativeName>
</protein>
<organism evidence="12 13">
    <name type="scientific">Caldithrix abyssi DSM 13497</name>
    <dbReference type="NCBI Taxonomy" id="880073"/>
    <lineage>
        <taxon>Bacteria</taxon>
        <taxon>Pseudomonadati</taxon>
        <taxon>Calditrichota</taxon>
        <taxon>Calditrichia</taxon>
        <taxon>Calditrichales</taxon>
        <taxon>Calditrichaceae</taxon>
        <taxon>Caldithrix</taxon>
    </lineage>
</organism>
<evidence type="ECO:0000256" key="2">
    <source>
        <dbReference type="ARBA" id="ARBA00004496"/>
    </source>
</evidence>
<dbReference type="PANTHER" id="PTHR43090:SF2">
    <property type="entry name" value="1-(5-PHOSPHORIBOSYL)-5-[(5-PHOSPHORIBOSYLAMINO)METHYLIDENEAMINO] IMIDAZOLE-4-CARBOXAMIDE ISOMERASE"/>
    <property type="match status" value="1"/>
</dbReference>